<sequence>MKRNVSVKKINHIVLMIFLLLGGIQLVCAQSKKITWHKAQIQPNQWYSSKNAQEIANNVLLYQHNNGGWQKNIDMAKPLSREEIRQLKKEQSNKIGTTIDNGATHTQLRYLAKVYKATGNEIYKKAFLNGIDYLLEAQYENGGWPQFYPIKKGYYEHITYNDGAMIGVMELLRNIAENNEPYRFVDNKSKEKSQKAVDKGLKIILATQVEVDGKLTVWCAQHDKDDFSPAKARAYELPSLSGKESAEIVEYLLKLKDPADEVKTSIRSAVDWFEENKILGKKVIWVKDESLPEGHDRVVVDDPNGGPLWGRFNEINTGKPMFVGRDGIVKAHLNEIEQERRINYSYIDNYAEKLLRVDYPEWEEKH</sequence>
<proteinExistence type="predicted"/>
<accession>A0ABS9EDW4</accession>
<dbReference type="EMBL" id="JAKGTH010000007">
    <property type="protein sequence ID" value="MCF4101076.1"/>
    <property type="molecule type" value="Genomic_DNA"/>
</dbReference>
<evidence type="ECO:0000313" key="1">
    <source>
        <dbReference type="EMBL" id="MCF4101076.1"/>
    </source>
</evidence>
<keyword evidence="1" id="KW-0456">Lyase</keyword>
<dbReference type="Gene3D" id="1.50.10.20">
    <property type="match status" value="1"/>
</dbReference>
<gene>
    <name evidence="1" type="primary">pelA</name>
    <name evidence="1" type="ORF">L1I30_05320</name>
</gene>
<dbReference type="GO" id="GO:0030570">
    <property type="term" value="F:pectate lyase activity"/>
    <property type="evidence" value="ECO:0007669"/>
    <property type="project" value="UniProtKB-EC"/>
</dbReference>
<reference evidence="1" key="1">
    <citation type="submission" date="2022-01" db="EMBL/GenBank/DDBJ databases">
        <title>Gillisia lutea sp. nov., isolated from marine plastic residues from the Malvarosa beach (Valencia, Spain).</title>
        <authorList>
            <person name="Vidal-Verdu A."/>
            <person name="Molina-Menor E."/>
            <person name="Satari L."/>
            <person name="Pascual J."/>
            <person name="Pereto J."/>
            <person name="Porcar M."/>
        </authorList>
    </citation>
    <scope>NUCLEOTIDE SEQUENCE</scope>
    <source>
        <strain evidence="1">M10.2A</strain>
    </source>
</reference>
<dbReference type="RefSeq" id="WP_236133227.1">
    <property type="nucleotide sequence ID" value="NZ_JAKGTH010000007.1"/>
</dbReference>
<keyword evidence="2" id="KW-1185">Reference proteome</keyword>
<evidence type="ECO:0000313" key="2">
    <source>
        <dbReference type="Proteomes" id="UP001179363"/>
    </source>
</evidence>
<organism evidence="1 2">
    <name type="scientific">Gillisia lutea</name>
    <dbReference type="NCBI Taxonomy" id="2909668"/>
    <lineage>
        <taxon>Bacteria</taxon>
        <taxon>Pseudomonadati</taxon>
        <taxon>Bacteroidota</taxon>
        <taxon>Flavobacteriia</taxon>
        <taxon>Flavobacteriales</taxon>
        <taxon>Flavobacteriaceae</taxon>
        <taxon>Gillisia</taxon>
    </lineage>
</organism>
<dbReference type="InterPro" id="IPR012669">
    <property type="entry name" value="Pectate_lyase"/>
</dbReference>
<dbReference type="Pfam" id="PF09492">
    <property type="entry name" value="Pec_lyase"/>
    <property type="match status" value="1"/>
</dbReference>
<protein>
    <submittedName>
        <fullName evidence="1">Pectate lyase</fullName>
        <ecNumber evidence="1">4.2.2.2</ecNumber>
    </submittedName>
</protein>
<dbReference type="Proteomes" id="UP001179363">
    <property type="component" value="Unassembled WGS sequence"/>
</dbReference>
<dbReference type="NCBIfam" id="TIGR02474">
    <property type="entry name" value="pec_lyase"/>
    <property type="match status" value="1"/>
</dbReference>
<dbReference type="SUPFAM" id="SSF81853">
    <property type="entry name" value="Family 10 polysaccharide lyase"/>
    <property type="match status" value="1"/>
</dbReference>
<dbReference type="EC" id="4.2.2.2" evidence="1"/>
<comment type="caution">
    <text evidence="1">The sequence shown here is derived from an EMBL/GenBank/DDBJ whole genome shotgun (WGS) entry which is preliminary data.</text>
</comment>
<name>A0ABS9EDW4_9FLAO</name>